<keyword evidence="3" id="KW-1185">Reference proteome</keyword>
<accession>A0AAD8KQX5</accession>
<protein>
    <submittedName>
        <fullName evidence="2">Uncharacterized protein</fullName>
    </submittedName>
</protein>
<organism evidence="2 3">
    <name type="scientific">Tagetes erecta</name>
    <name type="common">African marigold</name>
    <dbReference type="NCBI Taxonomy" id="13708"/>
    <lineage>
        <taxon>Eukaryota</taxon>
        <taxon>Viridiplantae</taxon>
        <taxon>Streptophyta</taxon>
        <taxon>Embryophyta</taxon>
        <taxon>Tracheophyta</taxon>
        <taxon>Spermatophyta</taxon>
        <taxon>Magnoliopsida</taxon>
        <taxon>eudicotyledons</taxon>
        <taxon>Gunneridae</taxon>
        <taxon>Pentapetalae</taxon>
        <taxon>asterids</taxon>
        <taxon>campanulids</taxon>
        <taxon>Asterales</taxon>
        <taxon>Asteraceae</taxon>
        <taxon>Asteroideae</taxon>
        <taxon>Heliantheae alliance</taxon>
        <taxon>Tageteae</taxon>
        <taxon>Tagetes</taxon>
    </lineage>
</organism>
<proteinExistence type="predicted"/>
<evidence type="ECO:0000313" key="2">
    <source>
        <dbReference type="EMBL" id="KAK1427179.1"/>
    </source>
</evidence>
<evidence type="ECO:0000256" key="1">
    <source>
        <dbReference type="SAM" id="MobiDB-lite"/>
    </source>
</evidence>
<evidence type="ECO:0000313" key="3">
    <source>
        <dbReference type="Proteomes" id="UP001229421"/>
    </source>
</evidence>
<dbReference type="EMBL" id="JAUHHV010000004">
    <property type="protein sequence ID" value="KAK1427179.1"/>
    <property type="molecule type" value="Genomic_DNA"/>
</dbReference>
<name>A0AAD8KQX5_TARER</name>
<comment type="caution">
    <text evidence="2">The sequence shown here is derived from an EMBL/GenBank/DDBJ whole genome shotgun (WGS) entry which is preliminary data.</text>
</comment>
<gene>
    <name evidence="2" type="ORF">QVD17_15862</name>
</gene>
<dbReference type="AlphaFoldDB" id="A0AAD8KQX5"/>
<dbReference type="Proteomes" id="UP001229421">
    <property type="component" value="Unassembled WGS sequence"/>
</dbReference>
<reference evidence="2" key="1">
    <citation type="journal article" date="2023" name="bioRxiv">
        <title>Improved chromosome-level genome assembly for marigold (Tagetes erecta).</title>
        <authorList>
            <person name="Jiang F."/>
            <person name="Yuan L."/>
            <person name="Wang S."/>
            <person name="Wang H."/>
            <person name="Xu D."/>
            <person name="Wang A."/>
            <person name="Fan W."/>
        </authorList>
    </citation>
    <scope>NUCLEOTIDE SEQUENCE</scope>
    <source>
        <strain evidence="2">WSJ</strain>
        <tissue evidence="2">Leaf</tissue>
    </source>
</reference>
<sequence>MLYLIYIYYIIYNVFKKISPIISHTYILPWVWAVPGYIQIKEISEKNKTQNTKQKPWFDDLNSAQSSS</sequence>
<feature type="region of interest" description="Disordered" evidence="1">
    <location>
        <begin position="47"/>
        <end position="68"/>
    </location>
</feature>